<proteinExistence type="inferred from homology"/>
<evidence type="ECO:0000313" key="4">
    <source>
        <dbReference type="EMBL" id="KIY71332.1"/>
    </source>
</evidence>
<dbReference type="InterPro" id="IPR048364">
    <property type="entry name" value="Hikeshi-like_C"/>
</dbReference>
<evidence type="ECO:0000256" key="1">
    <source>
        <dbReference type="ARBA" id="ARBA00006623"/>
    </source>
</evidence>
<protein>
    <submittedName>
        <fullName evidence="4">DUF775-domain-containing protein</fullName>
    </submittedName>
</protein>
<dbReference type="GO" id="GO:0005634">
    <property type="term" value="C:nucleus"/>
    <property type="evidence" value="ECO:0007669"/>
    <property type="project" value="TreeGrafter"/>
</dbReference>
<dbReference type="Proteomes" id="UP000054007">
    <property type="component" value="Unassembled WGS sequence"/>
</dbReference>
<dbReference type="Pfam" id="PF05603">
    <property type="entry name" value="Hikeshi-like_N"/>
    <property type="match status" value="1"/>
</dbReference>
<dbReference type="GO" id="GO:0006606">
    <property type="term" value="P:protein import into nucleus"/>
    <property type="evidence" value="ECO:0007669"/>
    <property type="project" value="TreeGrafter"/>
</dbReference>
<dbReference type="AlphaFoldDB" id="A0A0D7BLL2"/>
<dbReference type="STRING" id="1314674.A0A0D7BLL2"/>
<keyword evidence="5" id="KW-1185">Reference proteome</keyword>
<dbReference type="Pfam" id="PF21057">
    <property type="entry name" value="Hikeshi-like_C"/>
    <property type="match status" value="1"/>
</dbReference>
<evidence type="ECO:0000313" key="5">
    <source>
        <dbReference type="Proteomes" id="UP000054007"/>
    </source>
</evidence>
<comment type="similarity">
    <text evidence="1">Belongs to the OPI10 family.</text>
</comment>
<feature type="domain" description="Hikeshi-like N-terminal" evidence="2">
    <location>
        <begin position="6"/>
        <end position="125"/>
    </location>
</feature>
<accession>A0A0D7BLL2</accession>
<evidence type="ECO:0000259" key="3">
    <source>
        <dbReference type="Pfam" id="PF21057"/>
    </source>
</evidence>
<dbReference type="GO" id="GO:0061608">
    <property type="term" value="F:nuclear import signal receptor activity"/>
    <property type="evidence" value="ECO:0007669"/>
    <property type="project" value="TreeGrafter"/>
</dbReference>
<dbReference type="EMBL" id="KN880455">
    <property type="protein sequence ID" value="KIY71332.1"/>
    <property type="molecule type" value="Genomic_DNA"/>
</dbReference>
<feature type="domain" description="Hikeshi-like C-terminal" evidence="3">
    <location>
        <begin position="138"/>
        <end position="195"/>
    </location>
</feature>
<dbReference type="InterPro" id="IPR031318">
    <property type="entry name" value="OPI10"/>
</dbReference>
<reference evidence="4 5" key="1">
    <citation type="journal article" date="2015" name="Fungal Genet. Biol.">
        <title>Evolution of novel wood decay mechanisms in Agaricales revealed by the genome sequences of Fistulina hepatica and Cylindrobasidium torrendii.</title>
        <authorList>
            <person name="Floudas D."/>
            <person name="Held B.W."/>
            <person name="Riley R."/>
            <person name="Nagy L.G."/>
            <person name="Koehler G."/>
            <person name="Ransdell A.S."/>
            <person name="Younus H."/>
            <person name="Chow J."/>
            <person name="Chiniquy J."/>
            <person name="Lipzen A."/>
            <person name="Tritt A."/>
            <person name="Sun H."/>
            <person name="Haridas S."/>
            <person name="LaButti K."/>
            <person name="Ohm R.A."/>
            <person name="Kues U."/>
            <person name="Blanchette R.A."/>
            <person name="Grigoriev I.V."/>
            <person name="Minto R.E."/>
            <person name="Hibbett D.S."/>
        </authorList>
    </citation>
    <scope>NUCLEOTIDE SEQUENCE [LARGE SCALE GENOMIC DNA]</scope>
    <source>
        <strain evidence="4 5">FP15055 ss-10</strain>
    </source>
</reference>
<dbReference type="PANTHER" id="PTHR12925">
    <property type="entry name" value="HIKESHI FAMILY MEMBER"/>
    <property type="match status" value="1"/>
</dbReference>
<name>A0A0D7BLL2_9AGAR</name>
<dbReference type="GO" id="GO:0005829">
    <property type="term" value="C:cytosol"/>
    <property type="evidence" value="ECO:0007669"/>
    <property type="project" value="TreeGrafter"/>
</dbReference>
<gene>
    <name evidence="4" type="ORF">CYLTODRAFT_390495</name>
</gene>
<dbReference type="InterPro" id="IPR008493">
    <property type="entry name" value="Hikeshi-like_N"/>
</dbReference>
<organism evidence="4 5">
    <name type="scientific">Cylindrobasidium torrendii FP15055 ss-10</name>
    <dbReference type="NCBI Taxonomy" id="1314674"/>
    <lineage>
        <taxon>Eukaryota</taxon>
        <taxon>Fungi</taxon>
        <taxon>Dikarya</taxon>
        <taxon>Basidiomycota</taxon>
        <taxon>Agaricomycotina</taxon>
        <taxon>Agaricomycetes</taxon>
        <taxon>Agaricomycetidae</taxon>
        <taxon>Agaricales</taxon>
        <taxon>Marasmiineae</taxon>
        <taxon>Physalacriaceae</taxon>
        <taxon>Cylindrobasidium</taxon>
    </lineage>
</organism>
<dbReference type="OrthoDB" id="10248398at2759"/>
<dbReference type="PANTHER" id="PTHR12925:SF0">
    <property type="entry name" value="PROTEIN HIKESHI"/>
    <property type="match status" value="1"/>
</dbReference>
<sequence>MFGCCVAGRALQTNLELIDETHAVFQLGSASTINHVCVFSTAPLPDGYGAAVHFHWPGKGFQLLGMLSNDKPSAIFRLRGTFSSTSSYGAAFNTDTQSMGGDVTAALGLSIEPIHAIEAQLQALPSALAKPNGGLASNPTLLAEKVVKNLFNYLSGFTGGGAMTPEVAVPMGYIIKWYEGFTNKVKLSGLGFLENDD</sequence>
<evidence type="ECO:0000259" key="2">
    <source>
        <dbReference type="Pfam" id="PF05603"/>
    </source>
</evidence>